<comment type="caution">
    <text evidence="2">The sequence shown here is derived from an EMBL/GenBank/DDBJ whole genome shotgun (WGS) entry which is preliminary data.</text>
</comment>
<feature type="compositionally biased region" description="Basic and acidic residues" evidence="1">
    <location>
        <begin position="53"/>
        <end position="63"/>
    </location>
</feature>
<evidence type="ECO:0000256" key="1">
    <source>
        <dbReference type="SAM" id="MobiDB-lite"/>
    </source>
</evidence>
<feature type="region of interest" description="Disordered" evidence="1">
    <location>
        <begin position="41"/>
        <end position="93"/>
    </location>
</feature>
<organism evidence="2 3">
    <name type="scientific">Protopolystoma xenopodis</name>
    <dbReference type="NCBI Taxonomy" id="117903"/>
    <lineage>
        <taxon>Eukaryota</taxon>
        <taxon>Metazoa</taxon>
        <taxon>Spiralia</taxon>
        <taxon>Lophotrochozoa</taxon>
        <taxon>Platyhelminthes</taxon>
        <taxon>Monogenea</taxon>
        <taxon>Polyopisthocotylea</taxon>
        <taxon>Polystomatidea</taxon>
        <taxon>Polystomatidae</taxon>
        <taxon>Protopolystoma</taxon>
    </lineage>
</organism>
<proteinExistence type="predicted"/>
<name>A0A448WUE0_9PLAT</name>
<evidence type="ECO:0000313" key="2">
    <source>
        <dbReference type="EMBL" id="VEL20414.1"/>
    </source>
</evidence>
<accession>A0A448WUE0</accession>
<keyword evidence="3" id="KW-1185">Reference proteome</keyword>
<dbReference type="EMBL" id="CAAALY010046379">
    <property type="protein sequence ID" value="VEL20414.1"/>
    <property type="molecule type" value="Genomic_DNA"/>
</dbReference>
<reference evidence="2" key="1">
    <citation type="submission" date="2018-11" db="EMBL/GenBank/DDBJ databases">
        <authorList>
            <consortium name="Pathogen Informatics"/>
        </authorList>
    </citation>
    <scope>NUCLEOTIDE SEQUENCE</scope>
</reference>
<evidence type="ECO:0000313" key="3">
    <source>
        <dbReference type="Proteomes" id="UP000784294"/>
    </source>
</evidence>
<protein>
    <submittedName>
        <fullName evidence="2">Uncharacterized protein</fullName>
    </submittedName>
</protein>
<sequence>MNTVSQDVPISLKRSLPSMAYNGDFGRAWYPGGGLPPLPPLPVDNTLAGRPLELGRPRHEPLADRPGLFNDDPRSGLHQSAPVPVGYTDIKSA</sequence>
<gene>
    <name evidence="2" type="ORF">PXEA_LOCUS13854</name>
</gene>
<dbReference type="AlphaFoldDB" id="A0A448WUE0"/>
<dbReference type="Proteomes" id="UP000784294">
    <property type="component" value="Unassembled WGS sequence"/>
</dbReference>